<keyword evidence="1" id="KW-0812">Transmembrane</keyword>
<feature type="chain" id="PRO_5013312135" description="Fam-g protein" evidence="2">
    <location>
        <begin position="24"/>
        <end position="131"/>
    </location>
</feature>
<evidence type="ECO:0000313" key="4">
    <source>
        <dbReference type="Proteomes" id="UP000220158"/>
    </source>
</evidence>
<keyword evidence="2" id="KW-0732">Signal</keyword>
<feature type="transmembrane region" description="Helical" evidence="1">
    <location>
        <begin position="59"/>
        <end position="82"/>
    </location>
</feature>
<dbReference type="RefSeq" id="XP_028534968.1">
    <property type="nucleotide sequence ID" value="XM_028679235.1"/>
</dbReference>
<dbReference type="OMA" id="NGNIAYN"/>
<dbReference type="GeneID" id="39738608"/>
<evidence type="ECO:0008006" key="5">
    <source>
        <dbReference type="Google" id="ProtNLM"/>
    </source>
</evidence>
<organism evidence="3 4">
    <name type="scientific">Plasmodium relictum</name>
    <dbReference type="NCBI Taxonomy" id="85471"/>
    <lineage>
        <taxon>Eukaryota</taxon>
        <taxon>Sar</taxon>
        <taxon>Alveolata</taxon>
        <taxon>Apicomplexa</taxon>
        <taxon>Aconoidasida</taxon>
        <taxon>Haemosporida</taxon>
        <taxon>Plasmodiidae</taxon>
        <taxon>Plasmodium</taxon>
        <taxon>Plasmodium (Haemamoeba)</taxon>
    </lineage>
</organism>
<accession>A0A1J1HBW5</accession>
<dbReference type="KEGG" id="prel:PRELSG_1417650"/>
<evidence type="ECO:0000313" key="3">
    <source>
        <dbReference type="EMBL" id="CRH02448.1"/>
    </source>
</evidence>
<proteinExistence type="predicted"/>
<gene>
    <name evidence="3" type="ORF">PRELSG_1417650</name>
</gene>
<feature type="signal peptide" evidence="2">
    <location>
        <begin position="1"/>
        <end position="23"/>
    </location>
</feature>
<dbReference type="EMBL" id="LN835309">
    <property type="protein sequence ID" value="CRH02448.1"/>
    <property type="molecule type" value="Genomic_DNA"/>
</dbReference>
<keyword evidence="1" id="KW-1133">Transmembrane helix</keyword>
<keyword evidence="4" id="KW-1185">Reference proteome</keyword>
<reference evidence="3 4" key="1">
    <citation type="submission" date="2015-04" db="EMBL/GenBank/DDBJ databases">
        <authorList>
            <consortium name="Pathogen Informatics"/>
        </authorList>
    </citation>
    <scope>NUCLEOTIDE SEQUENCE [LARGE SCALE GENOMIC DNA]</scope>
    <source>
        <strain evidence="3 4">SGS1</strain>
    </source>
</reference>
<dbReference type="AlphaFoldDB" id="A0A1J1HBW5"/>
<evidence type="ECO:0000256" key="2">
    <source>
        <dbReference type="SAM" id="SignalP"/>
    </source>
</evidence>
<name>A0A1J1HBW5_PLARL</name>
<dbReference type="VEuPathDB" id="PlasmoDB:PRELSG_1417650"/>
<keyword evidence="1" id="KW-0472">Membrane</keyword>
<dbReference type="Proteomes" id="UP000220158">
    <property type="component" value="Chromosome 14"/>
</dbReference>
<protein>
    <recommendedName>
        <fullName evidence="5">Fam-g protein</fullName>
    </recommendedName>
</protein>
<evidence type="ECO:0000256" key="1">
    <source>
        <dbReference type="SAM" id="Phobius"/>
    </source>
</evidence>
<sequence length="131" mass="15265">MRKLYLFLFSLLIYIFLLIKCRAEYPINPAYYPDLSHCENVGKKIEPPRKSKAYILKKILQGLGIAILVMTSVSLISENVALRTLINERDRNESLLDYAEERWIRDRDAHSKKLDELKSLVEKIAQNSPNK</sequence>